<evidence type="ECO:0000313" key="3">
    <source>
        <dbReference type="Proteomes" id="UP000095192"/>
    </source>
</evidence>
<feature type="compositionally biased region" description="Polar residues" evidence="1">
    <location>
        <begin position="24"/>
        <end position="36"/>
    </location>
</feature>
<feature type="region of interest" description="Disordered" evidence="1">
    <location>
        <begin position="1"/>
        <end position="138"/>
    </location>
</feature>
<dbReference type="AlphaFoldDB" id="A0A1D3CZ16"/>
<comment type="caution">
    <text evidence="2">The sequence shown here is derived from an EMBL/GenBank/DDBJ whole genome shotgun (WGS) entry which is preliminary data.</text>
</comment>
<protein>
    <submittedName>
        <fullName evidence="2">Uncharacterized protein</fullName>
    </submittedName>
</protein>
<dbReference type="Proteomes" id="UP000095192">
    <property type="component" value="Unassembled WGS sequence"/>
</dbReference>
<sequence>MRVNAFFSASANAVPQSPALGALTSDQGGASPSVELSASRAAPANSEPQADAAAPPRQHPQAAAAGTEERTGEVNSKLPESKGWGRLSSKKREKSQNVQQEGQKAGQTPLPAAAAEADMKNPPKKKKTFSLFGKREQK</sequence>
<dbReference type="VEuPathDB" id="ToxoDB:cyc_05482"/>
<proteinExistence type="predicted"/>
<keyword evidence="3" id="KW-1185">Reference proteome</keyword>
<feature type="compositionally biased region" description="Low complexity" evidence="1">
    <location>
        <begin position="48"/>
        <end position="65"/>
    </location>
</feature>
<dbReference type="InParanoid" id="A0A1D3CZ16"/>
<name>A0A1D3CZ16_9EIME</name>
<reference evidence="2 3" key="1">
    <citation type="journal article" date="2016" name="BMC Genomics">
        <title>Comparative genomics reveals Cyclospora cayetanensis possesses coccidia-like metabolism and invasion components but unique surface antigens.</title>
        <authorList>
            <person name="Liu S."/>
            <person name="Wang L."/>
            <person name="Zheng H."/>
            <person name="Xu Z."/>
            <person name="Roellig D.M."/>
            <person name="Li N."/>
            <person name="Frace M.A."/>
            <person name="Tang K."/>
            <person name="Arrowood M.J."/>
            <person name="Moss D.M."/>
            <person name="Zhang L."/>
            <person name="Feng Y."/>
            <person name="Xiao L."/>
        </authorList>
    </citation>
    <scope>NUCLEOTIDE SEQUENCE [LARGE SCALE GENOMIC DNA]</scope>
    <source>
        <strain evidence="2 3">CHN_HEN01</strain>
    </source>
</reference>
<feature type="compositionally biased region" description="Polar residues" evidence="1">
    <location>
        <begin position="96"/>
        <end position="106"/>
    </location>
</feature>
<evidence type="ECO:0000256" key="1">
    <source>
        <dbReference type="SAM" id="MobiDB-lite"/>
    </source>
</evidence>
<organism evidence="2 3">
    <name type="scientific">Cyclospora cayetanensis</name>
    <dbReference type="NCBI Taxonomy" id="88456"/>
    <lineage>
        <taxon>Eukaryota</taxon>
        <taxon>Sar</taxon>
        <taxon>Alveolata</taxon>
        <taxon>Apicomplexa</taxon>
        <taxon>Conoidasida</taxon>
        <taxon>Coccidia</taxon>
        <taxon>Eucoccidiorida</taxon>
        <taxon>Eimeriorina</taxon>
        <taxon>Eimeriidae</taxon>
        <taxon>Cyclospora</taxon>
    </lineage>
</organism>
<evidence type="ECO:0000313" key="2">
    <source>
        <dbReference type="EMBL" id="OEH76426.1"/>
    </source>
</evidence>
<dbReference type="EMBL" id="JROU02001465">
    <property type="protein sequence ID" value="OEH76426.1"/>
    <property type="molecule type" value="Genomic_DNA"/>
</dbReference>
<accession>A0A1D3CZ16</accession>
<gene>
    <name evidence="2" type="ORF">cyc_05482</name>
</gene>